<comment type="similarity">
    <text evidence="1 3">Belongs to the PemK/MazF family.</text>
</comment>
<dbReference type="PIRSF" id="PIRSF033490">
    <property type="entry name" value="MazF"/>
    <property type="match status" value="1"/>
</dbReference>
<keyword evidence="2" id="KW-1277">Toxin-antitoxin system</keyword>
<keyword evidence="3" id="KW-0540">Nuclease</keyword>
<evidence type="ECO:0000313" key="4">
    <source>
        <dbReference type="EMBL" id="MCV3215002.1"/>
    </source>
</evidence>
<protein>
    <recommendedName>
        <fullName evidence="3">mRNA interferase</fullName>
        <ecNumber evidence="3">3.1.-.-</ecNumber>
    </recommendedName>
</protein>
<name>A0ABT3B0U6_9CYAN</name>
<organism evidence="4 5">
    <name type="scientific">Plectonema radiosum NIES-515</name>
    <dbReference type="NCBI Taxonomy" id="2986073"/>
    <lineage>
        <taxon>Bacteria</taxon>
        <taxon>Bacillati</taxon>
        <taxon>Cyanobacteriota</taxon>
        <taxon>Cyanophyceae</taxon>
        <taxon>Oscillatoriophycideae</taxon>
        <taxon>Oscillatoriales</taxon>
        <taxon>Microcoleaceae</taxon>
        <taxon>Plectonema</taxon>
    </lineage>
</organism>
<accession>A0ABT3B0U6</accession>
<reference evidence="4 5" key="1">
    <citation type="submission" date="2022-10" db="EMBL/GenBank/DDBJ databases">
        <title>Identification of biosynthetic pathway for the production of the potent trypsin inhibitor radiosumin.</title>
        <authorList>
            <person name="Fewer D.P."/>
            <person name="Delbaje E."/>
            <person name="Ouyang X."/>
            <person name="Agostino P.D."/>
            <person name="Wahlsten M."/>
            <person name="Jokela J."/>
            <person name="Permi P."/>
            <person name="Haapaniemi E."/>
            <person name="Koistinen H."/>
        </authorList>
    </citation>
    <scope>NUCLEOTIDE SEQUENCE [LARGE SCALE GENOMIC DNA]</scope>
    <source>
        <strain evidence="4 5">NIES-515</strain>
    </source>
</reference>
<keyword evidence="5" id="KW-1185">Reference proteome</keyword>
<comment type="function">
    <text evidence="3">Toxic component of a type II toxin-antitoxin (TA) system.</text>
</comment>
<keyword evidence="3" id="KW-0378">Hydrolase</keyword>
<evidence type="ECO:0000256" key="2">
    <source>
        <dbReference type="ARBA" id="ARBA00022649"/>
    </source>
</evidence>
<comment type="caution">
    <text evidence="4">The sequence shown here is derived from an EMBL/GenBank/DDBJ whole genome shotgun (WGS) entry which is preliminary data.</text>
</comment>
<dbReference type="Proteomes" id="UP001526143">
    <property type="component" value="Unassembled WGS sequence"/>
</dbReference>
<dbReference type="InterPro" id="IPR011067">
    <property type="entry name" value="Plasmid_toxin/cell-grow_inhib"/>
</dbReference>
<dbReference type="EMBL" id="JAOWRF010000233">
    <property type="protein sequence ID" value="MCV3215002.1"/>
    <property type="molecule type" value="Genomic_DNA"/>
</dbReference>
<evidence type="ECO:0000256" key="1">
    <source>
        <dbReference type="ARBA" id="ARBA00007521"/>
    </source>
</evidence>
<dbReference type="SUPFAM" id="SSF50118">
    <property type="entry name" value="Cell growth inhibitor/plasmid maintenance toxic component"/>
    <property type="match status" value="1"/>
</dbReference>
<dbReference type="Pfam" id="PF02452">
    <property type="entry name" value="PemK_toxin"/>
    <property type="match status" value="1"/>
</dbReference>
<evidence type="ECO:0000313" key="5">
    <source>
        <dbReference type="Proteomes" id="UP001526143"/>
    </source>
</evidence>
<dbReference type="RefSeq" id="WP_263746587.1">
    <property type="nucleotide sequence ID" value="NZ_JAOWRF010000233.1"/>
</dbReference>
<dbReference type="Gene3D" id="2.30.30.110">
    <property type="match status" value="1"/>
</dbReference>
<dbReference type="InterPro" id="IPR003477">
    <property type="entry name" value="PemK-like"/>
</dbReference>
<evidence type="ECO:0000256" key="3">
    <source>
        <dbReference type="PIRNR" id="PIRNR033490"/>
    </source>
</evidence>
<dbReference type="PANTHER" id="PTHR33988">
    <property type="entry name" value="ENDORIBONUCLEASE MAZF-RELATED"/>
    <property type="match status" value="1"/>
</dbReference>
<keyword evidence="3" id="KW-0255">Endonuclease</keyword>
<gene>
    <name evidence="4" type="ORF">OGM63_16020</name>
</gene>
<dbReference type="PANTHER" id="PTHR33988:SF2">
    <property type="entry name" value="ENDORIBONUCLEASE MAZF"/>
    <property type="match status" value="1"/>
</dbReference>
<sequence length="116" mass="12585">MRRGEVYDARLEPVEGSEQGGTRPVIIVSRDAIAAYSPVVLAVPCTTYKAGKRVYPTQVLIQTPDGGLTNDSIAMADQVRVLSKTRFWGLRGVLSDETMILLNEALLIALDLPGQV</sequence>
<proteinExistence type="inferred from homology"/>
<dbReference type="EC" id="3.1.-.-" evidence="3"/>